<feature type="compositionally biased region" description="Polar residues" evidence="1">
    <location>
        <begin position="288"/>
        <end position="299"/>
    </location>
</feature>
<dbReference type="PROSITE" id="PS50096">
    <property type="entry name" value="IQ"/>
    <property type="match status" value="1"/>
</dbReference>
<dbReference type="PANTHER" id="PTHR10699:SF16">
    <property type="entry name" value="SPERM SURFACE PROTEIN SP17"/>
    <property type="match status" value="1"/>
</dbReference>
<dbReference type="SMART" id="SM00015">
    <property type="entry name" value="IQ"/>
    <property type="match status" value="1"/>
</dbReference>
<feature type="compositionally biased region" description="Acidic residues" evidence="1">
    <location>
        <begin position="320"/>
        <end position="329"/>
    </location>
</feature>
<feature type="domain" description="RIIa" evidence="2">
    <location>
        <begin position="218"/>
        <end position="255"/>
    </location>
</feature>
<name>A0AA47P4K8_MERPO</name>
<feature type="region of interest" description="Disordered" evidence="1">
    <location>
        <begin position="667"/>
        <end position="956"/>
    </location>
</feature>
<dbReference type="GO" id="GO:0005516">
    <property type="term" value="F:calmodulin binding"/>
    <property type="evidence" value="ECO:0007669"/>
    <property type="project" value="TreeGrafter"/>
</dbReference>
<feature type="region of interest" description="Disordered" evidence="1">
    <location>
        <begin position="569"/>
        <end position="645"/>
    </location>
</feature>
<feature type="compositionally biased region" description="Polar residues" evidence="1">
    <location>
        <begin position="7"/>
        <end position="16"/>
    </location>
</feature>
<feature type="compositionally biased region" description="Basic and acidic residues" evidence="1">
    <location>
        <begin position="502"/>
        <end position="521"/>
    </location>
</feature>
<reference evidence="3" key="1">
    <citation type="journal article" date="2023" name="Front. Mar. Sci.">
        <title>A new Merluccius polli reference genome to investigate the effects of global change in West African waters.</title>
        <authorList>
            <person name="Mateo J.L."/>
            <person name="Blanco-Fernandez C."/>
            <person name="Garcia-Vazquez E."/>
            <person name="Machado-Schiaffino G."/>
        </authorList>
    </citation>
    <scope>NUCLEOTIDE SEQUENCE</scope>
    <source>
        <strain evidence="3">C29</strain>
        <tissue evidence="3">Fin</tissue>
    </source>
</reference>
<feature type="compositionally biased region" description="Polar residues" evidence="1">
    <location>
        <begin position="667"/>
        <end position="678"/>
    </location>
</feature>
<dbReference type="InterPro" id="IPR047579">
    <property type="entry name" value="DD_CABYR_SP17"/>
</dbReference>
<feature type="compositionally biased region" description="Basic and acidic residues" evidence="1">
    <location>
        <begin position="585"/>
        <end position="607"/>
    </location>
</feature>
<feature type="compositionally biased region" description="Acidic residues" evidence="1">
    <location>
        <begin position="713"/>
        <end position="726"/>
    </location>
</feature>
<feature type="compositionally biased region" description="Acidic residues" evidence="1">
    <location>
        <begin position="820"/>
        <end position="830"/>
    </location>
</feature>
<comment type="caution">
    <text evidence="3">The sequence shown here is derived from an EMBL/GenBank/DDBJ whole genome shotgun (WGS) entry which is preliminary data.</text>
</comment>
<dbReference type="CDD" id="cd12100">
    <property type="entry name" value="DD_CABYR_SP17"/>
    <property type="match status" value="1"/>
</dbReference>
<keyword evidence="4" id="KW-1185">Reference proteome</keyword>
<feature type="compositionally biased region" description="Gly residues" evidence="1">
    <location>
        <begin position="946"/>
        <end position="956"/>
    </location>
</feature>
<dbReference type="AlphaFoldDB" id="A0AA47P4K8"/>
<feature type="compositionally biased region" description="Polar residues" evidence="1">
    <location>
        <begin position="486"/>
        <end position="497"/>
    </location>
</feature>
<evidence type="ECO:0000313" key="3">
    <source>
        <dbReference type="EMBL" id="KAK0146512.1"/>
    </source>
</evidence>
<dbReference type="Pfam" id="PF00612">
    <property type="entry name" value="IQ"/>
    <property type="match status" value="1"/>
</dbReference>
<proteinExistence type="predicted"/>
<dbReference type="CDD" id="cd23767">
    <property type="entry name" value="IQCD"/>
    <property type="match status" value="1"/>
</dbReference>
<protein>
    <submittedName>
        <fullName evidence="3">Sperm surface protein Sp17</fullName>
    </submittedName>
</protein>
<feature type="compositionally biased region" description="Acidic residues" evidence="1">
    <location>
        <begin position="890"/>
        <end position="903"/>
    </location>
</feature>
<feature type="compositionally biased region" description="Acidic residues" evidence="1">
    <location>
        <begin position="798"/>
        <end position="808"/>
    </location>
</feature>
<gene>
    <name evidence="3" type="primary">Spa17</name>
    <name evidence="3" type="ORF">N1851_014175</name>
</gene>
<evidence type="ECO:0000259" key="2">
    <source>
        <dbReference type="SMART" id="SM00394"/>
    </source>
</evidence>
<dbReference type="SMART" id="SM00394">
    <property type="entry name" value="RIIa"/>
    <property type="match status" value="1"/>
</dbReference>
<organism evidence="3 4">
    <name type="scientific">Merluccius polli</name>
    <name type="common">Benguela hake</name>
    <name type="synonym">Merluccius cadenati</name>
    <dbReference type="NCBI Taxonomy" id="89951"/>
    <lineage>
        <taxon>Eukaryota</taxon>
        <taxon>Metazoa</taxon>
        <taxon>Chordata</taxon>
        <taxon>Craniata</taxon>
        <taxon>Vertebrata</taxon>
        <taxon>Euteleostomi</taxon>
        <taxon>Actinopterygii</taxon>
        <taxon>Neopterygii</taxon>
        <taxon>Teleostei</taxon>
        <taxon>Neoteleostei</taxon>
        <taxon>Acanthomorphata</taxon>
        <taxon>Zeiogadaria</taxon>
        <taxon>Gadariae</taxon>
        <taxon>Gadiformes</taxon>
        <taxon>Gadoidei</taxon>
        <taxon>Merlucciidae</taxon>
        <taxon>Merluccius</taxon>
    </lineage>
</organism>
<dbReference type="PANTHER" id="PTHR10699">
    <property type="entry name" value="NEUROMODULIN"/>
    <property type="match status" value="1"/>
</dbReference>
<feature type="compositionally biased region" description="Basic and acidic residues" evidence="1">
    <location>
        <begin position="679"/>
        <end position="688"/>
    </location>
</feature>
<dbReference type="SUPFAM" id="SSF47391">
    <property type="entry name" value="Dimerization-anchoring domain of cAMP-dependent PK regulatory subunit"/>
    <property type="match status" value="1"/>
</dbReference>
<feature type="region of interest" description="Disordered" evidence="1">
    <location>
        <begin position="113"/>
        <end position="135"/>
    </location>
</feature>
<sequence length="956" mass="105533">MFESEMPSVTENSTKCENTEETPELVSVAIGEPFALHCTYDCAAGFVRGCWTLAEVSGDACMGTITQSPVCTVTFKFANISAEDLGHIYTCYSEDTGHPELKRETQRRVALQYEGAPVDSPTDGPTSTGSHKDDHCDSEVPYADIMIAVRAASTPQLTHHCHGNQRERWRDEARLSPFLASPHPLQVSCSADRLNVIPREVSQKMAVPFSNTHLRVPRGFSAILEGLAREVLRQQPQDIPTYAAIYFDGLLKEREESGVDPAEWAAQLEDRFYNNHAFKSQTEDEASGQVSSPPTTQPDGVTGDVQESDNRGTEEKVTTEEELSQEESDAILPVVGVSGEDCGDEEEDELLLTTSNKIDQDLIENDIQFSTDKDISQSELDNTNVLLSLGNSMRDVCAEELGAIEHDEDPTIEEQETALADDEIRATSDDQNTTDTEKATEEFPYSGLADVDVCAGELQQTYEANAVDEDLNASIAKEEELPGDSLLSQSRPPTASLQEVEPQEKKTLENREQTETHSGDTHEFLLSTEDAGHHMQEIEKILDTDGAPQEEGLVEINFDDVPEVEEIIETEDQQPGDECSVVEQSEQRSESQSREDIIRAESGHGEDGVQNIDEPTSETERQEKEVKTDGEESDDHKAADISMEMDASDLGFSNACYEGGLNETILSGQSSAETTNLEIKTDFDNDHETDNEDANEAENQGNKGPEPLNTYNETEDPPEDTIEDEMREISGEVIEDTLTGLFSEMEEKLPSEFDDVNAGRKSNISKPEKEEEEESENITVEESPVEMKERPLTPMEPQPEDTMEETEDTLVMPQTTGADDLPEEVAIDDEGQGRSSAVGEGSIESYHLTAGWAHDDISQEDQRPPETEKDVVDPETKDDDKEEECSRPQEEEEDIMDIPLDDPEANKAAAKIQAGFRGHMTRKKMKPEEKAEGEEVSSTGEALNGSQGGTGQWCRG</sequence>
<evidence type="ECO:0000256" key="1">
    <source>
        <dbReference type="SAM" id="MobiDB-lite"/>
    </source>
</evidence>
<feature type="region of interest" description="Disordered" evidence="1">
    <location>
        <begin position="281"/>
        <end position="329"/>
    </location>
</feature>
<dbReference type="Pfam" id="PF02197">
    <property type="entry name" value="RIIa"/>
    <property type="match status" value="1"/>
</dbReference>
<feature type="compositionally biased region" description="Basic and acidic residues" evidence="1">
    <location>
        <begin position="853"/>
        <end position="889"/>
    </location>
</feature>
<dbReference type="EMBL" id="JAOPHQ010002570">
    <property type="protein sequence ID" value="KAK0146512.1"/>
    <property type="molecule type" value="Genomic_DNA"/>
</dbReference>
<accession>A0AA47P4K8</accession>
<feature type="region of interest" description="Disordered" evidence="1">
    <location>
        <begin position="1"/>
        <end position="20"/>
    </location>
</feature>
<feature type="compositionally biased region" description="Polar residues" evidence="1">
    <location>
        <begin position="936"/>
        <end position="945"/>
    </location>
</feature>
<dbReference type="InterPro" id="IPR000048">
    <property type="entry name" value="IQ_motif_EF-hand-BS"/>
</dbReference>
<dbReference type="Gene3D" id="1.20.890.10">
    <property type="entry name" value="cAMP-dependent protein kinase regulatory subunit, dimerization-anchoring domain"/>
    <property type="match status" value="1"/>
</dbReference>
<feature type="region of interest" description="Disordered" evidence="1">
    <location>
        <begin position="473"/>
        <end position="521"/>
    </location>
</feature>
<feature type="region of interest" description="Disordered" evidence="1">
    <location>
        <begin position="418"/>
        <end position="441"/>
    </location>
</feature>
<feature type="compositionally biased region" description="Basic and acidic residues" evidence="1">
    <location>
        <begin position="618"/>
        <end position="639"/>
    </location>
</feature>
<dbReference type="Proteomes" id="UP001174136">
    <property type="component" value="Unassembled WGS sequence"/>
</dbReference>
<evidence type="ECO:0000313" key="4">
    <source>
        <dbReference type="Proteomes" id="UP001174136"/>
    </source>
</evidence>
<feature type="compositionally biased region" description="Basic and acidic residues" evidence="1">
    <location>
        <begin position="308"/>
        <end position="319"/>
    </location>
</feature>
<dbReference type="InterPro" id="IPR003117">
    <property type="entry name" value="cAMP_dep_PK_reg_su_I/II_a/b"/>
</dbReference>